<dbReference type="RefSeq" id="WP_091085884.1">
    <property type="nucleotide sequence ID" value="NZ_FOHX01000008.1"/>
</dbReference>
<keyword evidence="2" id="KW-1185">Reference proteome</keyword>
<sequence length="84" mass="8831">MSELDHGIADLNGDQAAVFQAVSYLESGPAGPGDLEQIARRAGLDRERASRALDELMGPLGLVTAVEDPNSARGHAVYRVQSLG</sequence>
<name>A0A1I0KK46_9ACTN</name>
<evidence type="ECO:0008006" key="3">
    <source>
        <dbReference type="Google" id="ProtNLM"/>
    </source>
</evidence>
<proteinExistence type="predicted"/>
<protein>
    <recommendedName>
        <fullName evidence="3">MarR family protein</fullName>
    </recommendedName>
</protein>
<dbReference type="AlphaFoldDB" id="A0A1I0KK46"/>
<reference evidence="1 2" key="1">
    <citation type="submission" date="2016-10" db="EMBL/GenBank/DDBJ databases">
        <authorList>
            <person name="de Groot N.N."/>
        </authorList>
    </citation>
    <scope>NUCLEOTIDE SEQUENCE [LARGE SCALE GENOMIC DNA]</scope>
    <source>
        <strain evidence="1 2">CGMCC 4.5598</strain>
    </source>
</reference>
<accession>A0A1I0KK46</accession>
<dbReference type="EMBL" id="FOHX01000008">
    <property type="protein sequence ID" value="SEU25173.1"/>
    <property type="molecule type" value="Genomic_DNA"/>
</dbReference>
<dbReference type="OrthoDB" id="3536728at2"/>
<dbReference type="Proteomes" id="UP000199361">
    <property type="component" value="Unassembled WGS sequence"/>
</dbReference>
<organism evidence="1 2">
    <name type="scientific">Nonomuraea wenchangensis</name>
    <dbReference type="NCBI Taxonomy" id="568860"/>
    <lineage>
        <taxon>Bacteria</taxon>
        <taxon>Bacillati</taxon>
        <taxon>Actinomycetota</taxon>
        <taxon>Actinomycetes</taxon>
        <taxon>Streptosporangiales</taxon>
        <taxon>Streptosporangiaceae</taxon>
        <taxon>Nonomuraea</taxon>
    </lineage>
</organism>
<evidence type="ECO:0000313" key="1">
    <source>
        <dbReference type="EMBL" id="SEU25173.1"/>
    </source>
</evidence>
<evidence type="ECO:0000313" key="2">
    <source>
        <dbReference type="Proteomes" id="UP000199361"/>
    </source>
</evidence>
<dbReference type="Gene3D" id="1.10.10.10">
    <property type="entry name" value="Winged helix-like DNA-binding domain superfamily/Winged helix DNA-binding domain"/>
    <property type="match status" value="1"/>
</dbReference>
<dbReference type="InterPro" id="IPR036388">
    <property type="entry name" value="WH-like_DNA-bd_sf"/>
</dbReference>
<gene>
    <name evidence="1" type="ORF">SAMN05421811_108226</name>
</gene>